<proteinExistence type="predicted"/>
<dbReference type="KEGG" id="schv:BRCON_1720"/>
<dbReference type="AlphaFoldDB" id="A0A2Z4Y5K5"/>
<name>A0A2Z4Y5K5_SUMC1</name>
<evidence type="ECO:0000313" key="3">
    <source>
        <dbReference type="Proteomes" id="UP000262583"/>
    </source>
</evidence>
<dbReference type="EMBL" id="CP030759">
    <property type="protein sequence ID" value="AXA36497.1"/>
    <property type="molecule type" value="Genomic_DNA"/>
</dbReference>
<reference evidence="2 3" key="1">
    <citation type="submission" date="2018-05" db="EMBL/GenBank/DDBJ databases">
        <title>A metagenomic window into the 2 km-deep terrestrial subsurface aquifer revealed taxonomically and functionally diverse microbial community comprising novel uncultured bacterial lineages.</title>
        <authorList>
            <person name="Kadnikov V.V."/>
            <person name="Mardanov A.V."/>
            <person name="Beletsky A.V."/>
            <person name="Banks D."/>
            <person name="Pimenov N.V."/>
            <person name="Frank Y.A."/>
            <person name="Karnachuk O.V."/>
            <person name="Ravin N.V."/>
        </authorList>
    </citation>
    <scope>NUCLEOTIDE SEQUENCE [LARGE SCALE GENOMIC DNA]</scope>
    <source>
        <strain evidence="2">BY</strain>
    </source>
</reference>
<sequence>MPVCAQTTAPAQQDYTTTEAAREAEKLVARPGEAVQTTDEPELGPGRVVVPTPAVQVSGDKIVVASEGTTEVLDVSSGAELLRRLNIVAPPSAKPKGQRESDETGPTPLFNQAEVRKLLGDNPTVVYQVVYEGKTLPDPMIIPWVRNAIVLKERFDEAVSLLGQNKIQQGRQALLAIITEFPNTDYARQAQELLAKLDQELATPKGKAVTVRATPTPPPVQIMVDPNVRVSSILADSSNPAENRVMINGRSYRAGDTIRGFPNHRVVKIMDQAVIIEVEAGGARREFTLKVRKPESEE</sequence>
<feature type="region of interest" description="Disordered" evidence="1">
    <location>
        <begin position="1"/>
        <end position="20"/>
    </location>
</feature>
<protein>
    <submittedName>
        <fullName evidence="2">Uncharacterized protein</fullName>
    </submittedName>
</protein>
<accession>A0A2Z4Y5K5</accession>
<dbReference type="Proteomes" id="UP000262583">
    <property type="component" value="Chromosome"/>
</dbReference>
<gene>
    <name evidence="2" type="ORF">BRCON_1720</name>
</gene>
<evidence type="ECO:0000256" key="1">
    <source>
        <dbReference type="SAM" id="MobiDB-lite"/>
    </source>
</evidence>
<organism evidence="2 3">
    <name type="scientific">Sumerlaea chitinivorans</name>
    <dbReference type="NCBI Taxonomy" id="2250252"/>
    <lineage>
        <taxon>Bacteria</taxon>
        <taxon>Candidatus Sumerlaeota</taxon>
        <taxon>Candidatus Sumerlaeia</taxon>
        <taxon>Candidatus Sumerlaeales</taxon>
        <taxon>Candidatus Sumerlaeaceae</taxon>
        <taxon>Candidatus Sumerlaea</taxon>
    </lineage>
</organism>
<feature type="compositionally biased region" description="Polar residues" evidence="1">
    <location>
        <begin position="1"/>
        <end position="19"/>
    </location>
</feature>
<evidence type="ECO:0000313" key="2">
    <source>
        <dbReference type="EMBL" id="AXA36497.1"/>
    </source>
</evidence>